<dbReference type="Proteomes" id="UP000195975">
    <property type="component" value="Unassembled WGS sequence"/>
</dbReference>
<evidence type="ECO:0000313" key="2">
    <source>
        <dbReference type="Proteomes" id="UP000195975"/>
    </source>
</evidence>
<gene>
    <name evidence="1" type="ORF">B5F96_10040</name>
</gene>
<organism evidence="1 2">
    <name type="scientific">Parabacteroides johnsonii</name>
    <dbReference type="NCBI Taxonomy" id="387661"/>
    <lineage>
        <taxon>Bacteria</taxon>
        <taxon>Pseudomonadati</taxon>
        <taxon>Bacteroidota</taxon>
        <taxon>Bacteroidia</taxon>
        <taxon>Bacteroidales</taxon>
        <taxon>Tannerellaceae</taxon>
        <taxon>Parabacteroides</taxon>
    </lineage>
</organism>
<sequence>MQYVVMQNQKNMTISPLKNVFLTPVENQCYSMYKIIKKYYPCMKIYFLGYENRFSCLCVSIWTNGDFWENKQ</sequence>
<proteinExistence type="predicted"/>
<accession>A0A9Q5SR38</accession>
<reference evidence="2" key="1">
    <citation type="submission" date="2017-04" db="EMBL/GenBank/DDBJ databases">
        <title>Function of individual gut microbiota members based on whole genome sequencing of pure cultures obtained from chicken caecum.</title>
        <authorList>
            <person name="Medvecky M."/>
            <person name="Cejkova D."/>
            <person name="Polansky O."/>
            <person name="Karasova D."/>
            <person name="Kubasova T."/>
            <person name="Cizek A."/>
            <person name="Rychlik I."/>
        </authorList>
    </citation>
    <scope>NUCLEOTIDE SEQUENCE [LARGE SCALE GENOMIC DNA]</scope>
    <source>
        <strain evidence="2">An42</strain>
    </source>
</reference>
<name>A0A9Q5SR38_9BACT</name>
<dbReference type="AlphaFoldDB" id="A0A9Q5SR38"/>
<comment type="caution">
    <text evidence="1">The sequence shown here is derived from an EMBL/GenBank/DDBJ whole genome shotgun (WGS) entry which is preliminary data.</text>
</comment>
<protein>
    <submittedName>
        <fullName evidence="1">Uncharacterized protein</fullName>
    </submittedName>
</protein>
<evidence type="ECO:0000313" key="1">
    <source>
        <dbReference type="EMBL" id="OUO05058.1"/>
    </source>
</evidence>
<dbReference type="EMBL" id="NFIJ01000009">
    <property type="protein sequence ID" value="OUO05058.1"/>
    <property type="molecule type" value="Genomic_DNA"/>
</dbReference>